<protein>
    <submittedName>
        <fullName evidence="1">Polyribonucleotide nucleotidyltransferase</fullName>
    </submittedName>
</protein>
<dbReference type="EMBL" id="AP017424">
    <property type="protein sequence ID" value="BAU87724.1"/>
    <property type="molecule type" value="Genomic_DNA"/>
</dbReference>
<evidence type="ECO:0000313" key="2">
    <source>
        <dbReference type="Proteomes" id="UP000217676"/>
    </source>
</evidence>
<dbReference type="Proteomes" id="UP000217676">
    <property type="component" value="Chromosome"/>
</dbReference>
<accession>A0A160P8B2</accession>
<keyword evidence="2" id="KW-1185">Reference proteome</keyword>
<dbReference type="KEGG" id="slau:SLA_6858"/>
<dbReference type="AlphaFoldDB" id="A0A160P8B2"/>
<proteinExistence type="predicted"/>
<gene>
    <name evidence="1" type="ORF">SLA_6858</name>
</gene>
<sequence>MVVTMAVAGLAIPAVRATDVAAAMVKARVLFTCARKTPPGEWDGVEWSVPAGVRERPPLVSAVCEGRLGLINVGCGKRSWDVWFLVTSGSACSTGP</sequence>
<dbReference type="GO" id="GO:0016740">
    <property type="term" value="F:transferase activity"/>
    <property type="evidence" value="ECO:0007669"/>
    <property type="project" value="UniProtKB-KW"/>
</dbReference>
<organism evidence="1 2">
    <name type="scientific">Streptomyces laurentii</name>
    <dbReference type="NCBI Taxonomy" id="39478"/>
    <lineage>
        <taxon>Bacteria</taxon>
        <taxon>Bacillati</taxon>
        <taxon>Actinomycetota</taxon>
        <taxon>Actinomycetes</taxon>
        <taxon>Kitasatosporales</taxon>
        <taxon>Streptomycetaceae</taxon>
        <taxon>Streptomyces</taxon>
    </lineage>
</organism>
<evidence type="ECO:0000313" key="1">
    <source>
        <dbReference type="EMBL" id="BAU87724.1"/>
    </source>
</evidence>
<keyword evidence="1" id="KW-0808">Transferase</keyword>
<name>A0A160P8B2_STRLU</name>
<reference evidence="1 2" key="1">
    <citation type="journal article" date="2016" name="Genome Announc.">
        <title>Complete Genome Sequence of Thiostrepton-Producing Streptomyces laurentii ATCC 31255.</title>
        <authorList>
            <person name="Doi K."/>
            <person name="Fujino Y."/>
            <person name="Nagayoshi Y."/>
            <person name="Ohshima T."/>
            <person name="Ogata S."/>
        </authorList>
    </citation>
    <scope>NUCLEOTIDE SEQUENCE [LARGE SCALE GENOMIC DNA]</scope>
    <source>
        <strain evidence="1 2">ATCC 31255</strain>
    </source>
</reference>